<evidence type="ECO:0000313" key="7">
    <source>
        <dbReference type="Proteomes" id="UP000316624"/>
    </source>
</evidence>
<dbReference type="RefSeq" id="WP_145072393.1">
    <property type="nucleotide sequence ID" value="NZ_JACIIY010000002.1"/>
</dbReference>
<comment type="caution">
    <text evidence="6">The sequence shown here is derived from an EMBL/GenBank/DDBJ whole genome shotgun (WGS) entry which is preliminary data.</text>
</comment>
<evidence type="ECO:0000256" key="2">
    <source>
        <dbReference type="ARBA" id="ARBA00023002"/>
    </source>
</evidence>
<dbReference type="EMBL" id="VLKK01000004">
    <property type="protein sequence ID" value="TWH95175.1"/>
    <property type="molecule type" value="Genomic_DNA"/>
</dbReference>
<evidence type="ECO:0000256" key="3">
    <source>
        <dbReference type="ARBA" id="ARBA00023027"/>
    </source>
</evidence>
<comment type="similarity">
    <text evidence="1">Belongs to the short-chain dehydrogenases/reductases (SDR) family.</text>
</comment>
<sequence>MSDRELQGRRIIVTGGASGMGEGLVRALPRRGASIISLDLNEDGGERIAKESGAAFIKVDVTDKASVTNAVDQAVARLGGLDVLIHAAGIAPGAKAEDISLEQWHQAMAVNATGTFLTNQAVFPHLKDRGGAILNFASAAGVKGYPNKAAYAAAKGAVVAWTRSIAVEWGCHNIRVNGIAPAIWTPMYDKTRASMTPEELEAHDAALKAAIPLGGKLGDIARDFVPVVAFFASEGAHFITGQIIPVDGGTLMMR</sequence>
<keyword evidence="2" id="KW-0560">Oxidoreductase</keyword>
<protein>
    <submittedName>
        <fullName evidence="6">NAD(P)-dependent dehydrogenase (Short-subunit alcohol dehydrogenase family)</fullName>
    </submittedName>
</protein>
<dbReference type="Gene3D" id="3.40.50.720">
    <property type="entry name" value="NAD(P)-binding Rossmann-like Domain"/>
    <property type="match status" value="1"/>
</dbReference>
<dbReference type="GO" id="GO:0016491">
    <property type="term" value="F:oxidoreductase activity"/>
    <property type="evidence" value="ECO:0007669"/>
    <property type="project" value="UniProtKB-KW"/>
</dbReference>
<dbReference type="PRINTS" id="PR00081">
    <property type="entry name" value="GDHRDH"/>
</dbReference>
<comment type="catalytic activity">
    <reaction evidence="4">
        <text>2,5-dichlorocyclohexa-2,5-dien-1,4-diol + NAD(+) = 2,5-dichlorohydroquinone + NADH + H(+)</text>
        <dbReference type="Rhea" id="RHEA:15741"/>
        <dbReference type="ChEBI" id="CHEBI:15378"/>
        <dbReference type="ChEBI" id="CHEBI:27545"/>
        <dbReference type="ChEBI" id="CHEBI:28975"/>
        <dbReference type="ChEBI" id="CHEBI:57540"/>
        <dbReference type="ChEBI" id="CHEBI:57945"/>
    </reaction>
</comment>
<proteinExistence type="inferred from homology"/>
<dbReference type="InterPro" id="IPR002347">
    <property type="entry name" value="SDR_fam"/>
</dbReference>
<evidence type="ECO:0000256" key="1">
    <source>
        <dbReference type="ARBA" id="ARBA00006484"/>
    </source>
</evidence>
<evidence type="ECO:0000259" key="5">
    <source>
        <dbReference type="SMART" id="SM00822"/>
    </source>
</evidence>
<dbReference type="Pfam" id="PF13561">
    <property type="entry name" value="adh_short_C2"/>
    <property type="match status" value="1"/>
</dbReference>
<dbReference type="InterPro" id="IPR020904">
    <property type="entry name" value="Sc_DH/Rdtase_CS"/>
</dbReference>
<accession>A0A562KIR2</accession>
<gene>
    <name evidence="6" type="ORF">IQ35_01430</name>
</gene>
<feature type="domain" description="Ketoreductase" evidence="5">
    <location>
        <begin position="9"/>
        <end position="190"/>
    </location>
</feature>
<evidence type="ECO:0000256" key="4">
    <source>
        <dbReference type="ARBA" id="ARBA00051383"/>
    </source>
</evidence>
<dbReference type="SUPFAM" id="SSF51735">
    <property type="entry name" value="NAD(P)-binding Rossmann-fold domains"/>
    <property type="match status" value="1"/>
</dbReference>
<keyword evidence="7" id="KW-1185">Reference proteome</keyword>
<dbReference type="PROSITE" id="PS00061">
    <property type="entry name" value="ADH_SHORT"/>
    <property type="match status" value="1"/>
</dbReference>
<name>A0A562KIR2_SPHWJ</name>
<dbReference type="PANTHER" id="PTHR24321">
    <property type="entry name" value="DEHYDROGENASES, SHORT CHAIN"/>
    <property type="match status" value="1"/>
</dbReference>
<reference evidence="6 7" key="1">
    <citation type="journal article" date="2015" name="Stand. Genomic Sci.">
        <title>Genomic Encyclopedia of Bacterial and Archaeal Type Strains, Phase III: the genomes of soil and plant-associated and newly described type strains.</title>
        <authorList>
            <person name="Whitman W.B."/>
            <person name="Woyke T."/>
            <person name="Klenk H.P."/>
            <person name="Zhou Y."/>
            <person name="Lilburn T.G."/>
            <person name="Beck B.J."/>
            <person name="De Vos P."/>
            <person name="Vandamme P."/>
            <person name="Eisen J.A."/>
            <person name="Garrity G."/>
            <person name="Hugenholtz P."/>
            <person name="Kyrpides N.C."/>
        </authorList>
    </citation>
    <scope>NUCLEOTIDE SEQUENCE [LARGE SCALE GENOMIC DNA]</scope>
    <source>
        <strain evidence="6 7">CGMCC 1.7748</strain>
    </source>
</reference>
<dbReference type="PRINTS" id="PR00080">
    <property type="entry name" value="SDRFAMILY"/>
</dbReference>
<dbReference type="InterPro" id="IPR057326">
    <property type="entry name" value="KR_dom"/>
</dbReference>
<dbReference type="PANTHER" id="PTHR24321:SF8">
    <property type="entry name" value="ESTRADIOL 17-BETA-DEHYDROGENASE 8-RELATED"/>
    <property type="match status" value="1"/>
</dbReference>
<dbReference type="InterPro" id="IPR036291">
    <property type="entry name" value="NAD(P)-bd_dom_sf"/>
</dbReference>
<dbReference type="SMART" id="SM00822">
    <property type="entry name" value="PKS_KR"/>
    <property type="match status" value="1"/>
</dbReference>
<dbReference type="CDD" id="cd05233">
    <property type="entry name" value="SDR_c"/>
    <property type="match status" value="1"/>
</dbReference>
<keyword evidence="3" id="KW-0520">NAD</keyword>
<evidence type="ECO:0000313" key="6">
    <source>
        <dbReference type="EMBL" id="TWH95175.1"/>
    </source>
</evidence>
<dbReference type="FunFam" id="3.40.50.720:FF:000084">
    <property type="entry name" value="Short-chain dehydrogenase reductase"/>
    <property type="match status" value="1"/>
</dbReference>
<dbReference type="Proteomes" id="UP000316624">
    <property type="component" value="Unassembled WGS sequence"/>
</dbReference>
<organism evidence="6 7">
    <name type="scientific">Sphingobium wenxiniae (strain DSM 21828 / CGMCC 1.7748 / JZ-1)</name>
    <dbReference type="NCBI Taxonomy" id="595605"/>
    <lineage>
        <taxon>Bacteria</taxon>
        <taxon>Pseudomonadati</taxon>
        <taxon>Pseudomonadota</taxon>
        <taxon>Alphaproteobacteria</taxon>
        <taxon>Sphingomonadales</taxon>
        <taxon>Sphingomonadaceae</taxon>
        <taxon>Sphingobium</taxon>
    </lineage>
</organism>
<dbReference type="AlphaFoldDB" id="A0A562KIR2"/>